<keyword evidence="3" id="KW-1185">Reference proteome</keyword>
<comment type="caution">
    <text evidence="2">The sequence shown here is derived from an EMBL/GenBank/DDBJ whole genome shotgun (WGS) entry which is preliminary data.</text>
</comment>
<dbReference type="AlphaFoldDB" id="A0A8J4F803"/>
<feature type="coiled-coil region" evidence="1">
    <location>
        <begin position="58"/>
        <end position="92"/>
    </location>
</feature>
<evidence type="ECO:0000256" key="1">
    <source>
        <dbReference type="SAM" id="Coils"/>
    </source>
</evidence>
<gene>
    <name evidence="2" type="ORF">Vafri_18012</name>
</gene>
<reference evidence="2" key="1">
    <citation type="journal article" date="2021" name="Proc. Natl. Acad. Sci. U.S.A.">
        <title>Three genomes in the algal genus Volvox reveal the fate of a haploid sex-determining region after a transition to homothallism.</title>
        <authorList>
            <person name="Yamamoto K."/>
            <person name="Hamaji T."/>
            <person name="Kawai-Toyooka H."/>
            <person name="Matsuzaki R."/>
            <person name="Takahashi F."/>
            <person name="Nishimura Y."/>
            <person name="Kawachi M."/>
            <person name="Noguchi H."/>
            <person name="Minakuchi Y."/>
            <person name="Umen J.G."/>
            <person name="Toyoda A."/>
            <person name="Nozaki H."/>
        </authorList>
    </citation>
    <scope>NUCLEOTIDE SEQUENCE</scope>
    <source>
        <strain evidence="2">NIES-3780</strain>
    </source>
</reference>
<dbReference type="EMBL" id="BNCO01000062">
    <property type="protein sequence ID" value="GIL64022.1"/>
    <property type="molecule type" value="Genomic_DNA"/>
</dbReference>
<keyword evidence="1" id="KW-0175">Coiled coil</keyword>
<name>A0A8J4F803_9CHLO</name>
<evidence type="ECO:0000313" key="3">
    <source>
        <dbReference type="Proteomes" id="UP000747399"/>
    </source>
</evidence>
<accession>A0A8J4F803</accession>
<evidence type="ECO:0000313" key="2">
    <source>
        <dbReference type="EMBL" id="GIL64022.1"/>
    </source>
</evidence>
<protein>
    <submittedName>
        <fullName evidence="2">Uncharacterized protein</fullName>
    </submittedName>
</protein>
<proteinExistence type="predicted"/>
<sequence length="179" mass="20478">MFLSRVYDKSISVSLVWLRFGFLRHESLYTTRTFRLYCATYTNSEQRYLPLLFAASMMECIDKQIQYLNNEVHELESKLEEVERQIGDKANKKRVVVLRERRNRLMEDKRLLLSERRALVEKLSGEASAANAPTGTDTALAFFRDVVQPLYGAAFASKPSPSPPVGALPHLHLMKQAAP</sequence>
<dbReference type="Proteomes" id="UP000747399">
    <property type="component" value="Unassembled WGS sequence"/>
</dbReference>
<organism evidence="2 3">
    <name type="scientific">Volvox africanus</name>
    <dbReference type="NCBI Taxonomy" id="51714"/>
    <lineage>
        <taxon>Eukaryota</taxon>
        <taxon>Viridiplantae</taxon>
        <taxon>Chlorophyta</taxon>
        <taxon>core chlorophytes</taxon>
        <taxon>Chlorophyceae</taxon>
        <taxon>CS clade</taxon>
        <taxon>Chlamydomonadales</taxon>
        <taxon>Volvocaceae</taxon>
        <taxon>Volvox</taxon>
    </lineage>
</organism>